<gene>
    <name evidence="2" type="ORF">CLO192961_LOCUS401100</name>
</gene>
<feature type="region of interest" description="Disordered" evidence="1">
    <location>
        <begin position="1"/>
        <end position="20"/>
    </location>
</feature>
<dbReference type="Proteomes" id="UP000766486">
    <property type="component" value="Unassembled WGS sequence"/>
</dbReference>
<evidence type="ECO:0000313" key="3">
    <source>
        <dbReference type="Proteomes" id="UP000766486"/>
    </source>
</evidence>
<name>A0ABY6UXS5_BIOOC</name>
<evidence type="ECO:0000313" key="2">
    <source>
        <dbReference type="EMBL" id="VUC34998.1"/>
    </source>
</evidence>
<comment type="caution">
    <text evidence="2">The sequence shown here is derived from an EMBL/GenBank/DDBJ whole genome shotgun (WGS) entry which is preliminary data.</text>
</comment>
<reference evidence="2 3" key="1">
    <citation type="submission" date="2019-06" db="EMBL/GenBank/DDBJ databases">
        <authorList>
            <person name="Broberg M."/>
        </authorList>
    </citation>
    <scope>NUCLEOTIDE SEQUENCE [LARGE SCALE GENOMIC DNA]</scope>
</reference>
<accession>A0ABY6UXS5</accession>
<keyword evidence="3" id="KW-1185">Reference proteome</keyword>
<sequence>MNRHRLWSHDYSPLGNHPPGGRYERRLEEQADVNQTMSQEIFMRPTNPVCLENELRSWMFSHKFTAMVVGGELHVARLHRVSSIPVSRQGFLEGMRWLHLPICNHFGGIDPWEVPWDESWQYEDLIDPWYVLLDEVLGGSGSTSTGDEGAEKLATKYVNGSCDHCFTDYEFYVEGNDNGSTLELATYHRLGRCETPDDPIWQCLACPSRNFGTGREEVDPSYGAGRTREKWYEAQSGTINI</sequence>
<protein>
    <submittedName>
        <fullName evidence="2">Uncharacterized protein</fullName>
    </submittedName>
</protein>
<evidence type="ECO:0000256" key="1">
    <source>
        <dbReference type="SAM" id="MobiDB-lite"/>
    </source>
</evidence>
<dbReference type="EMBL" id="CABFNS010000901">
    <property type="protein sequence ID" value="VUC34998.1"/>
    <property type="molecule type" value="Genomic_DNA"/>
</dbReference>
<proteinExistence type="predicted"/>
<organism evidence="2 3">
    <name type="scientific">Bionectria ochroleuca</name>
    <name type="common">Gliocladium roseum</name>
    <dbReference type="NCBI Taxonomy" id="29856"/>
    <lineage>
        <taxon>Eukaryota</taxon>
        <taxon>Fungi</taxon>
        <taxon>Dikarya</taxon>
        <taxon>Ascomycota</taxon>
        <taxon>Pezizomycotina</taxon>
        <taxon>Sordariomycetes</taxon>
        <taxon>Hypocreomycetidae</taxon>
        <taxon>Hypocreales</taxon>
        <taxon>Bionectriaceae</taxon>
        <taxon>Clonostachys</taxon>
    </lineage>
</organism>